<dbReference type="PhylomeDB" id="B4NDA1"/>
<evidence type="ECO:0000256" key="1">
    <source>
        <dbReference type="ARBA" id="ARBA00006844"/>
    </source>
</evidence>
<dbReference type="STRING" id="7260.B4NDA1"/>
<dbReference type="InParanoid" id="B4NDA1"/>
<dbReference type="FunCoup" id="B4NDA1">
    <property type="interactions" value="549"/>
</dbReference>
<dbReference type="Gene3D" id="3.40.20.10">
    <property type="entry name" value="Severin"/>
    <property type="match status" value="1"/>
</dbReference>
<organism evidence="4 5">
    <name type="scientific">Drosophila willistoni</name>
    <name type="common">Fruit fly</name>
    <dbReference type="NCBI Taxonomy" id="7260"/>
    <lineage>
        <taxon>Eukaryota</taxon>
        <taxon>Metazoa</taxon>
        <taxon>Ecdysozoa</taxon>
        <taxon>Arthropoda</taxon>
        <taxon>Hexapoda</taxon>
        <taxon>Insecta</taxon>
        <taxon>Pterygota</taxon>
        <taxon>Neoptera</taxon>
        <taxon>Endopterygota</taxon>
        <taxon>Diptera</taxon>
        <taxon>Brachycera</taxon>
        <taxon>Muscomorpha</taxon>
        <taxon>Ephydroidea</taxon>
        <taxon>Drosophilidae</taxon>
        <taxon>Drosophila</taxon>
        <taxon>Sophophora</taxon>
    </lineage>
</organism>
<dbReference type="PANTHER" id="PTHR11913">
    <property type="entry name" value="COFILIN-RELATED"/>
    <property type="match status" value="1"/>
</dbReference>
<dbReference type="GO" id="GO:0030042">
    <property type="term" value="P:actin filament depolymerization"/>
    <property type="evidence" value="ECO:0007669"/>
    <property type="project" value="InterPro"/>
</dbReference>
<dbReference type="OrthoDB" id="10249245at2759"/>
<dbReference type="InterPro" id="IPR029006">
    <property type="entry name" value="ADF-H/Gelsolin-like_dom_sf"/>
</dbReference>
<reference evidence="4 5" key="1">
    <citation type="journal article" date="2007" name="Nature">
        <title>Evolution of genes and genomes on the Drosophila phylogeny.</title>
        <authorList>
            <consortium name="Drosophila 12 Genomes Consortium"/>
            <person name="Clark A.G."/>
            <person name="Eisen M.B."/>
            <person name="Smith D.R."/>
            <person name="Bergman C.M."/>
            <person name="Oliver B."/>
            <person name="Markow T.A."/>
            <person name="Kaufman T.C."/>
            <person name="Kellis M."/>
            <person name="Gelbart W."/>
            <person name="Iyer V.N."/>
            <person name="Pollard D.A."/>
            <person name="Sackton T.B."/>
            <person name="Larracuente A.M."/>
            <person name="Singh N.D."/>
            <person name="Abad J.P."/>
            <person name="Abt D.N."/>
            <person name="Adryan B."/>
            <person name="Aguade M."/>
            <person name="Akashi H."/>
            <person name="Anderson W.W."/>
            <person name="Aquadro C.F."/>
            <person name="Ardell D.H."/>
            <person name="Arguello R."/>
            <person name="Artieri C.G."/>
            <person name="Barbash D.A."/>
            <person name="Barker D."/>
            <person name="Barsanti P."/>
            <person name="Batterham P."/>
            <person name="Batzoglou S."/>
            <person name="Begun D."/>
            <person name="Bhutkar A."/>
            <person name="Blanco E."/>
            <person name="Bosak S.A."/>
            <person name="Bradley R.K."/>
            <person name="Brand A.D."/>
            <person name="Brent M.R."/>
            <person name="Brooks A.N."/>
            <person name="Brown R.H."/>
            <person name="Butlin R.K."/>
            <person name="Caggese C."/>
            <person name="Calvi B.R."/>
            <person name="Bernardo de Carvalho A."/>
            <person name="Caspi A."/>
            <person name="Castrezana S."/>
            <person name="Celniker S.E."/>
            <person name="Chang J.L."/>
            <person name="Chapple C."/>
            <person name="Chatterji S."/>
            <person name="Chinwalla A."/>
            <person name="Civetta A."/>
            <person name="Clifton S.W."/>
            <person name="Comeron J.M."/>
            <person name="Costello J.C."/>
            <person name="Coyne J.A."/>
            <person name="Daub J."/>
            <person name="David R.G."/>
            <person name="Delcher A.L."/>
            <person name="Delehaunty K."/>
            <person name="Do C.B."/>
            <person name="Ebling H."/>
            <person name="Edwards K."/>
            <person name="Eickbush T."/>
            <person name="Evans J.D."/>
            <person name="Filipski A."/>
            <person name="Findeiss S."/>
            <person name="Freyhult E."/>
            <person name="Fulton L."/>
            <person name="Fulton R."/>
            <person name="Garcia A.C."/>
            <person name="Gardiner A."/>
            <person name="Garfield D.A."/>
            <person name="Garvin B.E."/>
            <person name="Gibson G."/>
            <person name="Gilbert D."/>
            <person name="Gnerre S."/>
            <person name="Godfrey J."/>
            <person name="Good R."/>
            <person name="Gotea V."/>
            <person name="Gravely B."/>
            <person name="Greenberg A.J."/>
            <person name="Griffiths-Jones S."/>
            <person name="Gross S."/>
            <person name="Guigo R."/>
            <person name="Gustafson E.A."/>
            <person name="Haerty W."/>
            <person name="Hahn M.W."/>
            <person name="Halligan D.L."/>
            <person name="Halpern A.L."/>
            <person name="Halter G.M."/>
            <person name="Han M.V."/>
            <person name="Heger A."/>
            <person name="Hillier L."/>
            <person name="Hinrichs A.S."/>
            <person name="Holmes I."/>
            <person name="Hoskins R.A."/>
            <person name="Hubisz M.J."/>
            <person name="Hultmark D."/>
            <person name="Huntley M.A."/>
            <person name="Jaffe D.B."/>
            <person name="Jagadeeshan S."/>
            <person name="Jeck W.R."/>
            <person name="Johnson J."/>
            <person name="Jones C.D."/>
            <person name="Jordan W.C."/>
            <person name="Karpen G.H."/>
            <person name="Kataoka E."/>
            <person name="Keightley P.D."/>
            <person name="Kheradpour P."/>
            <person name="Kirkness E.F."/>
            <person name="Koerich L.B."/>
            <person name="Kristiansen K."/>
            <person name="Kudrna D."/>
            <person name="Kulathinal R.J."/>
            <person name="Kumar S."/>
            <person name="Kwok R."/>
            <person name="Lander E."/>
            <person name="Langley C.H."/>
            <person name="Lapoint R."/>
            <person name="Lazzaro B.P."/>
            <person name="Lee S.J."/>
            <person name="Levesque L."/>
            <person name="Li R."/>
            <person name="Lin C.F."/>
            <person name="Lin M.F."/>
            <person name="Lindblad-Toh K."/>
            <person name="Llopart A."/>
            <person name="Long M."/>
            <person name="Low L."/>
            <person name="Lozovsky E."/>
            <person name="Lu J."/>
            <person name="Luo M."/>
            <person name="Machado C.A."/>
            <person name="Makalowski W."/>
            <person name="Marzo M."/>
            <person name="Matsuda M."/>
            <person name="Matzkin L."/>
            <person name="McAllister B."/>
            <person name="McBride C.S."/>
            <person name="McKernan B."/>
            <person name="McKernan K."/>
            <person name="Mendez-Lago M."/>
            <person name="Minx P."/>
            <person name="Mollenhauer M.U."/>
            <person name="Montooth K."/>
            <person name="Mount S.M."/>
            <person name="Mu X."/>
            <person name="Myers E."/>
            <person name="Negre B."/>
            <person name="Newfeld S."/>
            <person name="Nielsen R."/>
            <person name="Noor M.A."/>
            <person name="O'Grady P."/>
            <person name="Pachter L."/>
            <person name="Papaceit M."/>
            <person name="Parisi M.J."/>
            <person name="Parisi M."/>
            <person name="Parts L."/>
            <person name="Pedersen J.S."/>
            <person name="Pesole G."/>
            <person name="Phillippy A.M."/>
            <person name="Ponting C.P."/>
            <person name="Pop M."/>
            <person name="Porcelli D."/>
            <person name="Powell J.R."/>
            <person name="Prohaska S."/>
            <person name="Pruitt K."/>
            <person name="Puig M."/>
            <person name="Quesneville H."/>
            <person name="Ram K.R."/>
            <person name="Rand D."/>
            <person name="Rasmussen M.D."/>
            <person name="Reed L.K."/>
            <person name="Reenan R."/>
            <person name="Reily A."/>
            <person name="Remington K.A."/>
            <person name="Rieger T.T."/>
            <person name="Ritchie M.G."/>
            <person name="Robin C."/>
            <person name="Rogers Y.H."/>
            <person name="Rohde C."/>
            <person name="Rozas J."/>
            <person name="Rubenfield M.J."/>
            <person name="Ruiz A."/>
            <person name="Russo S."/>
            <person name="Salzberg S.L."/>
            <person name="Sanchez-Gracia A."/>
            <person name="Saranga D.J."/>
            <person name="Sato H."/>
            <person name="Schaeffer S.W."/>
            <person name="Schatz M.C."/>
            <person name="Schlenke T."/>
            <person name="Schwartz R."/>
            <person name="Segarra C."/>
            <person name="Singh R.S."/>
            <person name="Sirot L."/>
            <person name="Sirota M."/>
            <person name="Sisneros N.B."/>
            <person name="Smith C.D."/>
            <person name="Smith T.F."/>
            <person name="Spieth J."/>
            <person name="Stage D.E."/>
            <person name="Stark A."/>
            <person name="Stephan W."/>
            <person name="Strausberg R.L."/>
            <person name="Strempel S."/>
            <person name="Sturgill D."/>
            <person name="Sutton G."/>
            <person name="Sutton G.G."/>
            <person name="Tao W."/>
            <person name="Teichmann S."/>
            <person name="Tobari Y.N."/>
            <person name="Tomimura Y."/>
            <person name="Tsolas J.M."/>
            <person name="Valente V.L."/>
            <person name="Venter E."/>
            <person name="Venter J.C."/>
            <person name="Vicario S."/>
            <person name="Vieira F.G."/>
            <person name="Vilella A.J."/>
            <person name="Villasante A."/>
            <person name="Walenz B."/>
            <person name="Wang J."/>
            <person name="Wasserman M."/>
            <person name="Watts T."/>
            <person name="Wilson D."/>
            <person name="Wilson R.K."/>
            <person name="Wing R.A."/>
            <person name="Wolfner M.F."/>
            <person name="Wong A."/>
            <person name="Wong G.K."/>
            <person name="Wu C.I."/>
            <person name="Wu G."/>
            <person name="Yamamoto D."/>
            <person name="Yang H.P."/>
            <person name="Yang S.P."/>
            <person name="Yorke J.A."/>
            <person name="Yoshida K."/>
            <person name="Zdobnov E."/>
            <person name="Zhang P."/>
            <person name="Zhang Y."/>
            <person name="Zimin A.V."/>
            <person name="Baldwin J."/>
            <person name="Abdouelleil A."/>
            <person name="Abdulkadir J."/>
            <person name="Abebe A."/>
            <person name="Abera B."/>
            <person name="Abreu J."/>
            <person name="Acer S.C."/>
            <person name="Aftuck L."/>
            <person name="Alexander A."/>
            <person name="An P."/>
            <person name="Anderson E."/>
            <person name="Anderson S."/>
            <person name="Arachi H."/>
            <person name="Azer M."/>
            <person name="Bachantsang P."/>
            <person name="Barry A."/>
            <person name="Bayul T."/>
            <person name="Berlin A."/>
            <person name="Bessette D."/>
            <person name="Bloom T."/>
            <person name="Blye J."/>
            <person name="Boguslavskiy L."/>
            <person name="Bonnet C."/>
            <person name="Boukhgalter B."/>
            <person name="Bourzgui I."/>
            <person name="Brown A."/>
            <person name="Cahill P."/>
            <person name="Channer S."/>
            <person name="Cheshatsang Y."/>
            <person name="Chuda L."/>
            <person name="Citroen M."/>
            <person name="Collymore A."/>
            <person name="Cooke P."/>
            <person name="Costello M."/>
            <person name="D'Aco K."/>
            <person name="Daza R."/>
            <person name="De Haan G."/>
            <person name="DeGray S."/>
            <person name="DeMaso C."/>
            <person name="Dhargay N."/>
            <person name="Dooley K."/>
            <person name="Dooley E."/>
            <person name="Doricent M."/>
            <person name="Dorje P."/>
            <person name="Dorjee K."/>
            <person name="Dupes A."/>
            <person name="Elong R."/>
            <person name="Falk J."/>
            <person name="Farina A."/>
            <person name="Faro S."/>
            <person name="Ferguson D."/>
            <person name="Fisher S."/>
            <person name="Foley C.D."/>
            <person name="Franke A."/>
            <person name="Friedrich D."/>
            <person name="Gadbois L."/>
            <person name="Gearin G."/>
            <person name="Gearin C.R."/>
            <person name="Giannoukos G."/>
            <person name="Goode T."/>
            <person name="Graham J."/>
            <person name="Grandbois E."/>
            <person name="Grewal S."/>
            <person name="Gyaltsen K."/>
            <person name="Hafez N."/>
            <person name="Hagos B."/>
            <person name="Hall J."/>
            <person name="Henson C."/>
            <person name="Hollinger A."/>
            <person name="Honan T."/>
            <person name="Huard M.D."/>
            <person name="Hughes L."/>
            <person name="Hurhula B."/>
            <person name="Husby M.E."/>
            <person name="Kamat A."/>
            <person name="Kanga B."/>
            <person name="Kashin S."/>
            <person name="Khazanovich D."/>
            <person name="Kisner P."/>
            <person name="Lance K."/>
            <person name="Lara M."/>
            <person name="Lee W."/>
            <person name="Lennon N."/>
            <person name="Letendre F."/>
            <person name="LeVine R."/>
            <person name="Lipovsky A."/>
            <person name="Liu X."/>
            <person name="Liu J."/>
            <person name="Liu S."/>
            <person name="Lokyitsang T."/>
            <person name="Lokyitsang Y."/>
            <person name="Lubonja R."/>
            <person name="Lui A."/>
            <person name="MacDonald P."/>
            <person name="Magnisalis V."/>
            <person name="Maru K."/>
            <person name="Matthews C."/>
            <person name="McCusker W."/>
            <person name="McDonough S."/>
            <person name="Mehta T."/>
            <person name="Meldrim J."/>
            <person name="Meneus L."/>
            <person name="Mihai O."/>
            <person name="Mihalev A."/>
            <person name="Mihova T."/>
            <person name="Mittelman R."/>
            <person name="Mlenga V."/>
            <person name="Montmayeur A."/>
            <person name="Mulrain L."/>
            <person name="Navidi A."/>
            <person name="Naylor J."/>
            <person name="Negash T."/>
            <person name="Nguyen T."/>
            <person name="Nguyen N."/>
            <person name="Nicol R."/>
            <person name="Norbu C."/>
            <person name="Norbu N."/>
            <person name="Novod N."/>
            <person name="O'Neill B."/>
            <person name="Osman S."/>
            <person name="Markiewicz E."/>
            <person name="Oyono O.L."/>
            <person name="Patti C."/>
            <person name="Phunkhang P."/>
            <person name="Pierre F."/>
            <person name="Priest M."/>
            <person name="Raghuraman S."/>
            <person name="Rege F."/>
            <person name="Reyes R."/>
            <person name="Rise C."/>
            <person name="Rogov P."/>
            <person name="Ross K."/>
            <person name="Ryan E."/>
            <person name="Settipalli S."/>
            <person name="Shea T."/>
            <person name="Sherpa N."/>
            <person name="Shi L."/>
            <person name="Shih D."/>
            <person name="Sparrow T."/>
            <person name="Spaulding J."/>
            <person name="Stalker J."/>
            <person name="Stange-Thomann N."/>
            <person name="Stavropoulos S."/>
            <person name="Stone C."/>
            <person name="Strader C."/>
            <person name="Tesfaye S."/>
            <person name="Thomson T."/>
            <person name="Thoulutsang Y."/>
            <person name="Thoulutsang D."/>
            <person name="Topham K."/>
            <person name="Topping I."/>
            <person name="Tsamla T."/>
            <person name="Vassiliev H."/>
            <person name="Vo A."/>
            <person name="Wangchuk T."/>
            <person name="Wangdi T."/>
            <person name="Weiand M."/>
            <person name="Wilkinson J."/>
            <person name="Wilson A."/>
            <person name="Yadav S."/>
            <person name="Young G."/>
            <person name="Yu Q."/>
            <person name="Zembek L."/>
            <person name="Zhong D."/>
            <person name="Zimmer A."/>
            <person name="Zwirko Z."/>
            <person name="Jaffe D.B."/>
            <person name="Alvarez P."/>
            <person name="Brockman W."/>
            <person name="Butler J."/>
            <person name="Chin C."/>
            <person name="Gnerre S."/>
            <person name="Grabherr M."/>
            <person name="Kleber M."/>
            <person name="Mauceli E."/>
            <person name="MacCallum I."/>
        </authorList>
    </citation>
    <scope>NUCLEOTIDE SEQUENCE [LARGE SCALE GENOMIC DNA]</scope>
    <source>
        <strain evidence="5">Tucson 14030-0811.24</strain>
    </source>
</reference>
<gene>
    <name evidence="4" type="primary">Dwil\GK24946</name>
    <name evidence="4" type="ORF">Dwil_GK24946</name>
</gene>
<name>B4NDA1_DROWI</name>
<feature type="domain" description="ADF-H" evidence="3">
    <location>
        <begin position="4"/>
        <end position="145"/>
    </location>
</feature>
<evidence type="ECO:0000259" key="3">
    <source>
        <dbReference type="PROSITE" id="PS51263"/>
    </source>
</evidence>
<comment type="similarity">
    <text evidence="1">Belongs to the actin-binding proteins ADF family.</text>
</comment>
<dbReference type="SMR" id="B4NDA1"/>
<dbReference type="InterPro" id="IPR017904">
    <property type="entry name" value="ADF/Cofilin"/>
</dbReference>
<dbReference type="GO" id="GO:0015629">
    <property type="term" value="C:actin cytoskeleton"/>
    <property type="evidence" value="ECO:0007669"/>
    <property type="project" value="InterPro"/>
</dbReference>
<dbReference type="eggNOG" id="KOG1735">
    <property type="taxonomic scope" value="Eukaryota"/>
</dbReference>
<keyword evidence="2" id="KW-0009">Actin-binding</keyword>
<dbReference type="OMA" id="QCRFAVY"/>
<evidence type="ECO:0000313" key="5">
    <source>
        <dbReference type="Proteomes" id="UP000007798"/>
    </source>
</evidence>
<evidence type="ECO:0000313" key="4">
    <source>
        <dbReference type="EMBL" id="EDW82810.1"/>
    </source>
</evidence>
<dbReference type="CDD" id="cd11286">
    <property type="entry name" value="ADF_cofilin_like"/>
    <property type="match status" value="1"/>
</dbReference>
<dbReference type="KEGG" id="dwi:6648613"/>
<dbReference type="HOGENOM" id="CLU_094004_3_1_1"/>
<dbReference type="Proteomes" id="UP000007798">
    <property type="component" value="Unassembled WGS sequence"/>
</dbReference>
<dbReference type="GO" id="GO:0003779">
    <property type="term" value="F:actin binding"/>
    <property type="evidence" value="ECO:0007669"/>
    <property type="project" value="UniProtKB-KW"/>
</dbReference>
<dbReference type="Pfam" id="PF00241">
    <property type="entry name" value="Cofilin_ADF"/>
    <property type="match status" value="1"/>
</dbReference>
<dbReference type="InterPro" id="IPR002108">
    <property type="entry name" value="ADF-H"/>
</dbReference>
<sequence>MKMASGIELTRECKHVFEQIRKMKQHRYVIFIIKDEREIRVDILGIRDANYDDFLRDLRRGGPKECRYAVYDYAYHHQCQGASSTCLKEKLFLMLWCPVQARVKDKMLYSSSFAALKRDFIGVQKCIQATEMDEACREAVEEQLRSLDRD</sequence>
<accession>B4NDA1</accession>
<evidence type="ECO:0000256" key="2">
    <source>
        <dbReference type="ARBA" id="ARBA00023203"/>
    </source>
</evidence>
<keyword evidence="5" id="KW-1185">Reference proteome</keyword>
<proteinExistence type="inferred from homology"/>
<dbReference type="SMART" id="SM00102">
    <property type="entry name" value="ADF"/>
    <property type="match status" value="1"/>
</dbReference>
<dbReference type="AlphaFoldDB" id="B4NDA1"/>
<dbReference type="PROSITE" id="PS51263">
    <property type="entry name" value="ADF_H"/>
    <property type="match status" value="1"/>
</dbReference>
<protein>
    <recommendedName>
        <fullName evidence="3">ADF-H domain-containing protein</fullName>
    </recommendedName>
</protein>
<dbReference type="SUPFAM" id="SSF55753">
    <property type="entry name" value="Actin depolymerizing proteins"/>
    <property type="match status" value="1"/>
</dbReference>
<dbReference type="EMBL" id="CH964239">
    <property type="protein sequence ID" value="EDW82810.1"/>
    <property type="molecule type" value="Genomic_DNA"/>
</dbReference>